<dbReference type="AlphaFoldDB" id="A0A7S4CWB2"/>
<proteinExistence type="predicted"/>
<organism evidence="1">
    <name type="scientific">Eutreptiella gymnastica</name>
    <dbReference type="NCBI Taxonomy" id="73025"/>
    <lineage>
        <taxon>Eukaryota</taxon>
        <taxon>Discoba</taxon>
        <taxon>Euglenozoa</taxon>
        <taxon>Euglenida</taxon>
        <taxon>Spirocuta</taxon>
        <taxon>Euglenophyceae</taxon>
        <taxon>Eutreptiales</taxon>
        <taxon>Eutreptiaceae</taxon>
        <taxon>Eutreptiella</taxon>
    </lineage>
</organism>
<gene>
    <name evidence="1" type="ORF">EGYM00163_LOCUS19604</name>
</gene>
<reference evidence="1" key="1">
    <citation type="submission" date="2021-01" db="EMBL/GenBank/DDBJ databases">
        <authorList>
            <person name="Corre E."/>
            <person name="Pelletier E."/>
            <person name="Niang G."/>
            <person name="Scheremetjew M."/>
            <person name="Finn R."/>
            <person name="Kale V."/>
            <person name="Holt S."/>
            <person name="Cochrane G."/>
            <person name="Meng A."/>
            <person name="Brown T."/>
            <person name="Cohen L."/>
        </authorList>
    </citation>
    <scope>NUCLEOTIDE SEQUENCE</scope>
    <source>
        <strain evidence="1">CCMP1594</strain>
    </source>
</reference>
<name>A0A7S4CWB2_9EUGL</name>
<protein>
    <submittedName>
        <fullName evidence="1">Uncharacterized protein</fullName>
    </submittedName>
</protein>
<sequence length="137" mass="15540">MCPRTGPKYTVDVERPSERHGRFLTDSSFPENGRDALGDPALIEQVDDEQWLRVRCSSRLARGRVPGQNVWRMMMAVVVVVEREGEKVVRVPWPPLQRLETSSGCGGGAVRWTRAQRKAIDSSPIHRHCSVYDPWAD</sequence>
<evidence type="ECO:0000313" key="1">
    <source>
        <dbReference type="EMBL" id="CAE0808473.1"/>
    </source>
</evidence>
<accession>A0A7S4CWB2</accession>
<dbReference type="EMBL" id="HBJA01055304">
    <property type="protein sequence ID" value="CAE0808473.1"/>
    <property type="molecule type" value="Transcribed_RNA"/>
</dbReference>